<evidence type="ECO:0000256" key="3">
    <source>
        <dbReference type="ARBA" id="ARBA00022741"/>
    </source>
</evidence>
<dbReference type="InterPro" id="IPR047112">
    <property type="entry name" value="RecG/Mfd"/>
</dbReference>
<evidence type="ECO:0000256" key="11">
    <source>
        <dbReference type="ARBA" id="ARBA00061399"/>
    </source>
</evidence>
<evidence type="ECO:0000256" key="6">
    <source>
        <dbReference type="ARBA" id="ARBA00022806"/>
    </source>
</evidence>
<comment type="similarity">
    <text evidence="10 13">In the N-terminal section; belongs to the UvrB family.</text>
</comment>
<dbReference type="InterPro" id="IPR005118">
    <property type="entry name" value="TRCF_C"/>
</dbReference>
<dbReference type="STRING" id="766136.BHF68_11710"/>
<dbReference type="Gene3D" id="3.30.2060.10">
    <property type="entry name" value="Penicillin-binding protein 1b domain"/>
    <property type="match status" value="1"/>
</dbReference>
<dbReference type="OrthoDB" id="9804325at2"/>
<dbReference type="InterPro" id="IPR004576">
    <property type="entry name" value="Mfd"/>
</dbReference>
<evidence type="ECO:0000256" key="12">
    <source>
        <dbReference type="ARBA" id="ARBA00070128"/>
    </source>
</evidence>
<evidence type="ECO:0000256" key="10">
    <source>
        <dbReference type="ARBA" id="ARBA00061104"/>
    </source>
</evidence>
<dbReference type="SMART" id="SM00982">
    <property type="entry name" value="TRCF"/>
    <property type="match status" value="1"/>
</dbReference>
<keyword evidence="17" id="KW-1185">Reference proteome</keyword>
<dbReference type="SUPFAM" id="SSF143517">
    <property type="entry name" value="TRCF domain-like"/>
    <property type="match status" value="1"/>
</dbReference>
<dbReference type="PANTHER" id="PTHR47964">
    <property type="entry name" value="ATP-DEPENDENT DNA HELICASE HOMOLOG RECG, CHLOROPLASTIC"/>
    <property type="match status" value="1"/>
</dbReference>
<dbReference type="PROSITE" id="PS51194">
    <property type="entry name" value="HELICASE_CTER"/>
    <property type="match status" value="1"/>
</dbReference>
<dbReference type="RefSeq" id="WP_069644323.1">
    <property type="nucleotide sequence ID" value="NZ_MIJE01000035.1"/>
</dbReference>
<dbReference type="GO" id="GO:0003678">
    <property type="term" value="F:DNA helicase activity"/>
    <property type="evidence" value="ECO:0007669"/>
    <property type="project" value="TreeGrafter"/>
</dbReference>
<comment type="caution">
    <text evidence="16">The sequence shown here is derived from an EMBL/GenBank/DDBJ whole genome shotgun (WGS) entry which is preliminary data.</text>
</comment>
<protein>
    <recommendedName>
        <fullName evidence="12 13">Transcription-repair-coupling factor</fullName>
        <shortName evidence="13">TRCF</shortName>
        <ecNumber evidence="13">3.6.4.-</ecNumber>
    </recommendedName>
</protein>
<dbReference type="Pfam" id="PF02559">
    <property type="entry name" value="CarD_TRCF_RID"/>
    <property type="match status" value="1"/>
</dbReference>
<dbReference type="AlphaFoldDB" id="A0A1E5FZ90"/>
<dbReference type="PANTHER" id="PTHR47964:SF1">
    <property type="entry name" value="ATP-DEPENDENT DNA HELICASE HOMOLOG RECG, CHLOROPLASTIC"/>
    <property type="match status" value="1"/>
</dbReference>
<evidence type="ECO:0000256" key="8">
    <source>
        <dbReference type="ARBA" id="ARBA00023125"/>
    </source>
</evidence>
<dbReference type="SUPFAM" id="SSF52540">
    <property type="entry name" value="P-loop containing nucleoside triphosphate hydrolases"/>
    <property type="match status" value="4"/>
</dbReference>
<keyword evidence="7 13" id="KW-0067">ATP-binding</keyword>
<dbReference type="SUPFAM" id="SSF141259">
    <property type="entry name" value="CarD-like"/>
    <property type="match status" value="1"/>
</dbReference>
<dbReference type="InterPro" id="IPR011545">
    <property type="entry name" value="DEAD/DEAH_box_helicase_dom"/>
</dbReference>
<dbReference type="CDD" id="cd17991">
    <property type="entry name" value="DEXHc_TRCF"/>
    <property type="match status" value="1"/>
</dbReference>
<evidence type="ECO:0000313" key="17">
    <source>
        <dbReference type="Proteomes" id="UP000094296"/>
    </source>
</evidence>
<comment type="subcellular location">
    <subcellularLocation>
        <location evidence="1 13">Cytoplasm</location>
    </subcellularLocation>
</comment>
<dbReference type="InterPro" id="IPR001650">
    <property type="entry name" value="Helicase_C-like"/>
</dbReference>
<dbReference type="Gene3D" id="3.90.1150.50">
    <property type="entry name" value="Transcription-repair-coupling factor, D7 domain"/>
    <property type="match status" value="1"/>
</dbReference>
<dbReference type="GO" id="GO:0006355">
    <property type="term" value="P:regulation of DNA-templated transcription"/>
    <property type="evidence" value="ECO:0007669"/>
    <property type="project" value="UniProtKB-UniRule"/>
</dbReference>
<keyword evidence="3 13" id="KW-0547">Nucleotide-binding</keyword>
<dbReference type="HAMAP" id="MF_00969">
    <property type="entry name" value="TRCF"/>
    <property type="match status" value="1"/>
</dbReference>
<dbReference type="Pfam" id="PF03461">
    <property type="entry name" value="TRCF"/>
    <property type="match status" value="1"/>
</dbReference>
<dbReference type="InterPro" id="IPR003711">
    <property type="entry name" value="CarD-like/TRCF_RID"/>
</dbReference>
<keyword evidence="9 13" id="KW-0234">DNA repair</keyword>
<evidence type="ECO:0000256" key="7">
    <source>
        <dbReference type="ARBA" id="ARBA00022840"/>
    </source>
</evidence>
<dbReference type="Gene3D" id="3.40.50.300">
    <property type="entry name" value="P-loop containing nucleotide triphosphate hydrolases"/>
    <property type="match status" value="2"/>
</dbReference>
<dbReference type="SMART" id="SM00487">
    <property type="entry name" value="DEXDc"/>
    <property type="match status" value="1"/>
</dbReference>
<dbReference type="GO" id="GO:0000716">
    <property type="term" value="P:transcription-coupled nucleotide-excision repair, DNA damage recognition"/>
    <property type="evidence" value="ECO:0007669"/>
    <property type="project" value="UniProtKB-UniRule"/>
</dbReference>
<dbReference type="Gene3D" id="3.40.50.11180">
    <property type="match status" value="1"/>
</dbReference>
<sequence>MQFLREELCRDADYQSLIKGIDMKLDTQVATGMTGSLKSICIGSLQQDINRPVVVIAHTMAQAQKLYDDLLELHNDGVYLYPGNDFFMMDYIQQSENEVAQRLTTIQAILANKAQIIIAPIYAAIKPISPPEVMEVCFRDLITNTEIDIGELTSWLIETGYEREEKVEKPGQFSVRGGIIDIFPLTESEPCRIEMFDVEVESIRQYDPLTQRSNKSQEKITITPCTEWPVSKVQLKELGDRLQLALDEFSANKTKNQLEPYKEHIVPDIELLQEGLLPEHISKYTNLVYDKNYTLLDYITDDTIIVIDEPGRILEKNKETEKEFAEWITSMMEAGSLLPETFPMYQGDYVFQTKHQKILLPMLLRKFSIVQPKNIVSFVAKSAQEFHGQMHLLQQEMGRWQGCQYQIYVLVANNERRERVLRIFEDYEIKAANVHIGQLHAGFELPSNKLVVLTETEIFGRKQRKVKKATKQANSERIKSFQDLQPGDYVVHINHGVGRYLGIETLKVNDIHRDYLRVQYAKNDSLFVPIDQMELIQKYIGGDDKAPKINSLGGTEWKRAKGKVKKAVQDIADELIKLYATRTMSEGFAFNKDSEWQKEFEAMFPYEETEDQLRSVREIKEDMEKVYPMDRLLCGDVGYGKTEVAIRAAFKAVLDGKQVGVLVPTTILAQQHFENFKERFAGYPIRIAVLSRFRTRKEITDSLKALKRGEIDIIIGTHRLLSKDVSFNDLGLLIIDEEQRFGVTHKEKIKHIKKNVDVLTLTATPIPRTLHMSLLGVRDLSLIETPPANRFPVETFVMEYNPIFIREVIEREIGRGGQVYFVHNKIEGIERLAEQLRALIPDLRVVIGHGQMGEQRLEKVMLEFLDRQYDVLISTTIIETGLDIPNVNTLIVHDADKMGLSQLYQLRGRVGRSNRVAYAYFTYQKDKVLTEVAEKRLQAIREFTELGSGFKIAMRDLAIRGAGNLLGAEQHGHIAAVGFEMYNHLLAEAVEKLKNKQDGNTEEAVEPIIDINVNAYLPDTYVKDSMQKVELYKKMSKVRDIEQAHEIEEEMLDRFGPLPEEVELLLAVTRIKSYCYTYRVTHIEQQGDIIVIKLHPSENSRINGQKLFERATRFDNRIQLQAGQYIGIVVNIKKLTQKEIVEILEKWMYSYQGVCESEHQDTDSVRKKGVG</sequence>
<keyword evidence="5 13" id="KW-0378">Hydrolase</keyword>
<evidence type="ECO:0000256" key="2">
    <source>
        <dbReference type="ARBA" id="ARBA00022490"/>
    </source>
</evidence>
<dbReference type="InterPro" id="IPR037235">
    <property type="entry name" value="TRCF-like_C_D7"/>
</dbReference>
<reference evidence="16 17" key="1">
    <citation type="submission" date="2016-09" db="EMBL/GenBank/DDBJ databases">
        <title>Draft genome sequence for the type strain of Desulfuribacillus alkaliarsenatis AHT28, an obligately anaerobic, sulfidogenic bacterium isolated from Russian soda lake sediments.</title>
        <authorList>
            <person name="Abin C.A."/>
            <person name="Hollibaugh J.T."/>
        </authorList>
    </citation>
    <scope>NUCLEOTIDE SEQUENCE [LARGE SCALE GENOMIC DNA]</scope>
    <source>
        <strain evidence="16 17">AHT28</strain>
    </source>
</reference>
<dbReference type="InterPro" id="IPR014001">
    <property type="entry name" value="Helicase_ATP-bd"/>
</dbReference>
<evidence type="ECO:0000259" key="15">
    <source>
        <dbReference type="PROSITE" id="PS51194"/>
    </source>
</evidence>
<dbReference type="GO" id="GO:0005524">
    <property type="term" value="F:ATP binding"/>
    <property type="evidence" value="ECO:0007669"/>
    <property type="project" value="UniProtKB-UniRule"/>
</dbReference>
<comment type="similarity">
    <text evidence="11 13">In the C-terminal section; belongs to the helicase family. RecG subfamily.</text>
</comment>
<keyword evidence="4 13" id="KW-0227">DNA damage</keyword>
<dbReference type="InterPro" id="IPR027417">
    <property type="entry name" value="P-loop_NTPase"/>
</dbReference>
<gene>
    <name evidence="13" type="primary">mfd</name>
    <name evidence="16" type="ORF">BHF68_11710</name>
</gene>
<dbReference type="Pfam" id="PF00270">
    <property type="entry name" value="DEAD"/>
    <property type="match status" value="1"/>
</dbReference>
<evidence type="ECO:0000259" key="14">
    <source>
        <dbReference type="PROSITE" id="PS51192"/>
    </source>
</evidence>
<dbReference type="Pfam" id="PF00271">
    <property type="entry name" value="Helicase_C"/>
    <property type="match status" value="1"/>
</dbReference>
<dbReference type="Proteomes" id="UP000094296">
    <property type="component" value="Unassembled WGS sequence"/>
</dbReference>
<feature type="domain" description="Helicase ATP-binding" evidence="14">
    <location>
        <begin position="622"/>
        <end position="783"/>
    </location>
</feature>
<dbReference type="Pfam" id="PF17757">
    <property type="entry name" value="UvrB_inter"/>
    <property type="match status" value="1"/>
</dbReference>
<proteinExistence type="inferred from homology"/>
<organism evidence="16 17">
    <name type="scientific">Desulfuribacillus alkaliarsenatis</name>
    <dbReference type="NCBI Taxonomy" id="766136"/>
    <lineage>
        <taxon>Bacteria</taxon>
        <taxon>Bacillati</taxon>
        <taxon>Bacillota</taxon>
        <taxon>Desulfuribacillia</taxon>
        <taxon>Desulfuribacillales</taxon>
        <taxon>Desulfuribacillaceae</taxon>
        <taxon>Desulfuribacillus</taxon>
    </lineage>
</organism>
<dbReference type="GO" id="GO:0016787">
    <property type="term" value="F:hydrolase activity"/>
    <property type="evidence" value="ECO:0007669"/>
    <property type="project" value="UniProtKB-KW"/>
</dbReference>
<dbReference type="GO" id="GO:0005737">
    <property type="term" value="C:cytoplasm"/>
    <property type="evidence" value="ECO:0007669"/>
    <property type="project" value="UniProtKB-SubCell"/>
</dbReference>
<evidence type="ECO:0000256" key="1">
    <source>
        <dbReference type="ARBA" id="ARBA00004496"/>
    </source>
</evidence>
<dbReference type="GO" id="GO:0003684">
    <property type="term" value="F:damaged DNA binding"/>
    <property type="evidence" value="ECO:0007669"/>
    <property type="project" value="InterPro"/>
</dbReference>
<comment type="function">
    <text evidence="13">Couples transcription and DNA repair by recognizing RNA polymerase (RNAP) stalled at DNA lesions. Mediates ATP-dependent release of RNAP and its truncated transcript from the DNA, and recruitment of nucleotide excision repair machinery to the damaged site.</text>
</comment>
<dbReference type="CDD" id="cd18810">
    <property type="entry name" value="SF2_C_TRCF"/>
    <property type="match status" value="1"/>
</dbReference>
<dbReference type="NCBIfam" id="TIGR00580">
    <property type="entry name" value="mfd"/>
    <property type="match status" value="1"/>
</dbReference>
<dbReference type="SMART" id="SM01058">
    <property type="entry name" value="CarD_TRCF"/>
    <property type="match status" value="1"/>
</dbReference>
<evidence type="ECO:0000256" key="13">
    <source>
        <dbReference type="HAMAP-Rule" id="MF_00969"/>
    </source>
</evidence>
<dbReference type="InterPro" id="IPR036101">
    <property type="entry name" value="CarD-like/TRCF_RID_sf"/>
</dbReference>
<evidence type="ECO:0000256" key="9">
    <source>
        <dbReference type="ARBA" id="ARBA00023204"/>
    </source>
</evidence>
<evidence type="ECO:0000256" key="5">
    <source>
        <dbReference type="ARBA" id="ARBA00022801"/>
    </source>
</evidence>
<accession>A0A1E5FZ90</accession>
<keyword evidence="2 13" id="KW-0963">Cytoplasm</keyword>
<feature type="domain" description="Helicase C-terminal" evidence="15">
    <location>
        <begin position="804"/>
        <end position="958"/>
    </location>
</feature>
<dbReference type="InterPro" id="IPR041471">
    <property type="entry name" value="UvrB_inter"/>
</dbReference>
<keyword evidence="6" id="KW-0347">Helicase</keyword>
<dbReference type="FunFam" id="3.40.50.300:FF:000546">
    <property type="entry name" value="Transcription-repair-coupling factor"/>
    <property type="match status" value="1"/>
</dbReference>
<dbReference type="EC" id="3.6.4.-" evidence="13"/>
<dbReference type="SMART" id="SM00490">
    <property type="entry name" value="HELICc"/>
    <property type="match status" value="1"/>
</dbReference>
<dbReference type="Gene3D" id="2.40.10.170">
    <property type="match status" value="1"/>
</dbReference>
<evidence type="ECO:0000313" key="16">
    <source>
        <dbReference type="EMBL" id="OEF95757.1"/>
    </source>
</evidence>
<evidence type="ECO:0000256" key="4">
    <source>
        <dbReference type="ARBA" id="ARBA00022763"/>
    </source>
</evidence>
<name>A0A1E5FZ90_9FIRM</name>
<keyword evidence="8 13" id="KW-0238">DNA-binding</keyword>
<dbReference type="PROSITE" id="PS51192">
    <property type="entry name" value="HELICASE_ATP_BIND_1"/>
    <property type="match status" value="1"/>
</dbReference>
<dbReference type="EMBL" id="MIJE01000035">
    <property type="protein sequence ID" value="OEF95757.1"/>
    <property type="molecule type" value="Genomic_DNA"/>
</dbReference>